<gene>
    <name evidence="2" type="ORF">ThidrDRAFT_0251</name>
</gene>
<organism evidence="2 3">
    <name type="scientific">Thiorhodococcus drewsii AZ1</name>
    <dbReference type="NCBI Taxonomy" id="765913"/>
    <lineage>
        <taxon>Bacteria</taxon>
        <taxon>Pseudomonadati</taxon>
        <taxon>Pseudomonadota</taxon>
        <taxon>Gammaproteobacteria</taxon>
        <taxon>Chromatiales</taxon>
        <taxon>Chromatiaceae</taxon>
        <taxon>Thiorhodococcus</taxon>
    </lineage>
</organism>
<dbReference type="Proteomes" id="UP000004200">
    <property type="component" value="Unassembled WGS sequence"/>
</dbReference>
<feature type="signal peptide" evidence="1">
    <location>
        <begin position="1"/>
        <end position="21"/>
    </location>
</feature>
<keyword evidence="3" id="KW-1185">Reference proteome</keyword>
<dbReference type="PROSITE" id="PS51257">
    <property type="entry name" value="PROKAR_LIPOPROTEIN"/>
    <property type="match status" value="1"/>
</dbReference>
<proteinExistence type="predicted"/>
<accession>G2DVT1</accession>
<keyword evidence="1" id="KW-0732">Signal</keyword>
<feature type="chain" id="PRO_5003429060" description="DUF4878 domain-containing protein" evidence="1">
    <location>
        <begin position="22"/>
        <end position="116"/>
    </location>
</feature>
<sequence length="116" mass="13035">MMSRIKYGVVSLLMCGLTACSDGPADTAEQFLFELSHCNFENAKKLSTDLTGQMIDVMKMTGFPCDPNAEFEIVEKKIDGYQAVVSFREGTNKDSELQVIHLVKHDGVWKVNEQKR</sequence>
<dbReference type="STRING" id="765913.ThidrDRAFT_0251"/>
<dbReference type="eggNOG" id="ENOG5032ZIX">
    <property type="taxonomic scope" value="Bacteria"/>
</dbReference>
<reference evidence="2 3" key="1">
    <citation type="submission" date="2011-06" db="EMBL/GenBank/DDBJ databases">
        <title>The draft genome of Thiorhodococcus drewsii AZ1.</title>
        <authorList>
            <consortium name="US DOE Joint Genome Institute (JGI-PGF)"/>
            <person name="Lucas S."/>
            <person name="Han J."/>
            <person name="Lapidus A."/>
            <person name="Cheng J.-F."/>
            <person name="Goodwin L."/>
            <person name="Pitluck S."/>
            <person name="Peters L."/>
            <person name="Land M.L."/>
            <person name="Hauser L."/>
            <person name="Vogl K."/>
            <person name="Liu Z."/>
            <person name="Imhoff J."/>
            <person name="Thiel V."/>
            <person name="Frigaard N.-U."/>
            <person name="Bryant D.A."/>
            <person name="Woyke T.J."/>
        </authorList>
    </citation>
    <scope>NUCLEOTIDE SEQUENCE [LARGE SCALE GENOMIC DNA]</scope>
    <source>
        <strain evidence="2 3">AZ1</strain>
    </source>
</reference>
<dbReference type="AlphaFoldDB" id="G2DVT1"/>
<protein>
    <recommendedName>
        <fullName evidence="4">DUF4878 domain-containing protein</fullName>
    </recommendedName>
</protein>
<dbReference type="OrthoDB" id="598024at2"/>
<name>G2DVT1_9GAMM</name>
<comment type="caution">
    <text evidence="2">The sequence shown here is derived from an EMBL/GenBank/DDBJ whole genome shotgun (WGS) entry which is preliminary data.</text>
</comment>
<evidence type="ECO:0000313" key="3">
    <source>
        <dbReference type="Proteomes" id="UP000004200"/>
    </source>
</evidence>
<dbReference type="EMBL" id="AFWT01000001">
    <property type="protein sequence ID" value="EGV34096.1"/>
    <property type="molecule type" value="Genomic_DNA"/>
</dbReference>
<evidence type="ECO:0000313" key="2">
    <source>
        <dbReference type="EMBL" id="EGV34096.1"/>
    </source>
</evidence>
<evidence type="ECO:0000256" key="1">
    <source>
        <dbReference type="SAM" id="SignalP"/>
    </source>
</evidence>
<evidence type="ECO:0008006" key="4">
    <source>
        <dbReference type="Google" id="ProtNLM"/>
    </source>
</evidence>